<name>A0ABV8PE88_9SPHI</name>
<gene>
    <name evidence="1" type="ORF">ACFOWA_19930</name>
</gene>
<organism evidence="1 2">
    <name type="scientific">Pedobacter lithocola</name>
    <dbReference type="NCBI Taxonomy" id="1908239"/>
    <lineage>
        <taxon>Bacteria</taxon>
        <taxon>Pseudomonadati</taxon>
        <taxon>Bacteroidota</taxon>
        <taxon>Sphingobacteriia</taxon>
        <taxon>Sphingobacteriales</taxon>
        <taxon>Sphingobacteriaceae</taxon>
        <taxon>Pedobacter</taxon>
    </lineage>
</organism>
<comment type="caution">
    <text evidence="1">The sequence shown here is derived from an EMBL/GenBank/DDBJ whole genome shotgun (WGS) entry which is preliminary data.</text>
</comment>
<evidence type="ECO:0000313" key="1">
    <source>
        <dbReference type="EMBL" id="MFC4213473.1"/>
    </source>
</evidence>
<sequence length="193" mass="22365">MTNLKTMTIEQLLAKIGEARNIDRLKDLKPVIEEELSVLEEWDFSGEIIYKMYGFAMSILVKDPSLMQHLNFKAAAGDQKKPVAIFEIPVIYGPKMRLKSLVELVEENPDFIQERIDDNHLNFFDNGRYFFEKANVPALLAFLKREDIWPLIKDNDLVKSVRALQRFDISYHDNKTSEAKTNALKELFPIETA</sequence>
<evidence type="ECO:0000313" key="2">
    <source>
        <dbReference type="Proteomes" id="UP001595789"/>
    </source>
</evidence>
<dbReference type="RefSeq" id="WP_378988709.1">
    <property type="nucleotide sequence ID" value="NZ_JBHSBW010000016.1"/>
</dbReference>
<protein>
    <submittedName>
        <fullName evidence="1">Uncharacterized protein</fullName>
    </submittedName>
</protein>
<reference evidence="2" key="1">
    <citation type="journal article" date="2019" name="Int. J. Syst. Evol. Microbiol.">
        <title>The Global Catalogue of Microorganisms (GCM) 10K type strain sequencing project: providing services to taxonomists for standard genome sequencing and annotation.</title>
        <authorList>
            <consortium name="The Broad Institute Genomics Platform"/>
            <consortium name="The Broad Institute Genome Sequencing Center for Infectious Disease"/>
            <person name="Wu L."/>
            <person name="Ma J."/>
        </authorList>
    </citation>
    <scope>NUCLEOTIDE SEQUENCE [LARGE SCALE GENOMIC DNA]</scope>
    <source>
        <strain evidence="2">CCM 8691</strain>
    </source>
</reference>
<dbReference type="Proteomes" id="UP001595789">
    <property type="component" value="Unassembled WGS sequence"/>
</dbReference>
<proteinExistence type="predicted"/>
<dbReference type="EMBL" id="JBHSBW010000016">
    <property type="protein sequence ID" value="MFC4213473.1"/>
    <property type="molecule type" value="Genomic_DNA"/>
</dbReference>
<keyword evidence="2" id="KW-1185">Reference proteome</keyword>
<accession>A0ABV8PE88</accession>